<dbReference type="PANTHER" id="PTHR35046">
    <property type="entry name" value="ZINC KNUCKLE (CCHC-TYPE) FAMILY PROTEIN"/>
    <property type="match status" value="1"/>
</dbReference>
<protein>
    <recommendedName>
        <fullName evidence="1">Integrase catalytic domain-containing protein</fullName>
    </recommendedName>
</protein>
<dbReference type="InterPro" id="IPR001584">
    <property type="entry name" value="Integrase_cat-core"/>
</dbReference>
<dbReference type="AlphaFoldDB" id="A0AAF0U1L4"/>
<dbReference type="GO" id="GO:0003676">
    <property type="term" value="F:nucleic acid binding"/>
    <property type="evidence" value="ECO:0007669"/>
    <property type="project" value="InterPro"/>
</dbReference>
<reference evidence="2" key="1">
    <citation type="submission" date="2023-08" db="EMBL/GenBank/DDBJ databases">
        <title>A de novo genome assembly of Solanum verrucosum Schlechtendal, a Mexican diploid species geographically isolated from the other diploid A-genome species in potato relatives.</title>
        <authorList>
            <person name="Hosaka K."/>
        </authorList>
    </citation>
    <scope>NUCLEOTIDE SEQUENCE</scope>
    <source>
        <tissue evidence="2">Young leaves</tissue>
    </source>
</reference>
<evidence type="ECO:0000313" key="2">
    <source>
        <dbReference type="EMBL" id="WMV37524.1"/>
    </source>
</evidence>
<dbReference type="SUPFAM" id="SSF53098">
    <property type="entry name" value="Ribonuclease H-like"/>
    <property type="match status" value="1"/>
</dbReference>
<gene>
    <name evidence="2" type="ORF">MTR67_030909</name>
</gene>
<organism evidence="2 3">
    <name type="scientific">Solanum verrucosum</name>
    <dbReference type="NCBI Taxonomy" id="315347"/>
    <lineage>
        <taxon>Eukaryota</taxon>
        <taxon>Viridiplantae</taxon>
        <taxon>Streptophyta</taxon>
        <taxon>Embryophyta</taxon>
        <taxon>Tracheophyta</taxon>
        <taxon>Spermatophyta</taxon>
        <taxon>Magnoliopsida</taxon>
        <taxon>eudicotyledons</taxon>
        <taxon>Gunneridae</taxon>
        <taxon>Pentapetalae</taxon>
        <taxon>asterids</taxon>
        <taxon>lamiids</taxon>
        <taxon>Solanales</taxon>
        <taxon>Solanaceae</taxon>
        <taxon>Solanoideae</taxon>
        <taxon>Solaneae</taxon>
        <taxon>Solanum</taxon>
    </lineage>
</organism>
<dbReference type="InterPro" id="IPR012337">
    <property type="entry name" value="RNaseH-like_sf"/>
</dbReference>
<keyword evidence="3" id="KW-1185">Reference proteome</keyword>
<dbReference type="EMBL" id="CP133618">
    <property type="protein sequence ID" value="WMV37524.1"/>
    <property type="molecule type" value="Genomic_DNA"/>
</dbReference>
<dbReference type="Gene3D" id="3.30.420.10">
    <property type="entry name" value="Ribonuclease H-like superfamily/Ribonuclease H"/>
    <property type="match status" value="1"/>
</dbReference>
<dbReference type="GO" id="GO:0015074">
    <property type="term" value="P:DNA integration"/>
    <property type="evidence" value="ECO:0007669"/>
    <property type="project" value="InterPro"/>
</dbReference>
<dbReference type="PROSITE" id="PS50994">
    <property type="entry name" value="INTEGRASE"/>
    <property type="match status" value="1"/>
</dbReference>
<evidence type="ECO:0000259" key="1">
    <source>
        <dbReference type="PROSITE" id="PS50994"/>
    </source>
</evidence>
<feature type="domain" description="Integrase catalytic" evidence="1">
    <location>
        <begin position="36"/>
        <end position="172"/>
    </location>
</feature>
<feature type="non-terminal residue" evidence="2">
    <location>
        <position position="1"/>
    </location>
</feature>
<evidence type="ECO:0000313" key="3">
    <source>
        <dbReference type="Proteomes" id="UP001234989"/>
    </source>
</evidence>
<dbReference type="InterPro" id="IPR036397">
    <property type="entry name" value="RNaseH_sf"/>
</dbReference>
<accession>A0AAF0U1L4</accession>
<dbReference type="PANTHER" id="PTHR35046:SF9">
    <property type="entry name" value="RNA-DIRECTED DNA POLYMERASE"/>
    <property type="match status" value="1"/>
</dbReference>
<sequence length="172" mass="19414">WPKIHKDFARICGQCIECQSDKSRLLPHGLYTPLPTPLRPWLDISMDFVLGLPRTKRGRDSIFVVVDRYSKMAHVIPCHKCDDASNVATLFVENIVKLHGIPHTIISDRDPKFHSSFWKELWGRLGTKLLFSSSCHPQIDGQTEIVNRTLGSMLCAVVHGKLASWGGTFSFS</sequence>
<dbReference type="Pfam" id="PF00665">
    <property type="entry name" value="rve"/>
    <property type="match status" value="1"/>
</dbReference>
<proteinExistence type="predicted"/>
<name>A0AAF0U1L4_SOLVR</name>
<dbReference type="Proteomes" id="UP001234989">
    <property type="component" value="Chromosome 7"/>
</dbReference>